<feature type="transmembrane region" description="Helical" evidence="7">
    <location>
        <begin position="257"/>
        <end position="277"/>
    </location>
</feature>
<feature type="transmembrane region" description="Helical" evidence="7">
    <location>
        <begin position="100"/>
        <end position="124"/>
    </location>
</feature>
<feature type="transmembrane region" description="Helical" evidence="7">
    <location>
        <begin position="12"/>
        <end position="36"/>
    </location>
</feature>
<evidence type="ECO:0000256" key="6">
    <source>
        <dbReference type="ARBA" id="ARBA00023136"/>
    </source>
</evidence>
<feature type="transmembrane region" description="Helical" evidence="7">
    <location>
        <begin position="228"/>
        <end position="250"/>
    </location>
</feature>
<gene>
    <name evidence="8" type="ORF">Scep_003284</name>
</gene>
<dbReference type="SUPFAM" id="SSF103481">
    <property type="entry name" value="Multidrug resistance efflux transporter EmrE"/>
    <property type="match status" value="1"/>
</dbReference>
<dbReference type="Pfam" id="PF06027">
    <property type="entry name" value="SLC35F"/>
    <property type="match status" value="1"/>
</dbReference>
<dbReference type="PANTHER" id="PTHR14233:SF18">
    <property type="entry name" value="OS05G0444300 PROTEIN"/>
    <property type="match status" value="1"/>
</dbReference>
<evidence type="ECO:0008006" key="10">
    <source>
        <dbReference type="Google" id="ProtNLM"/>
    </source>
</evidence>
<evidence type="ECO:0000256" key="7">
    <source>
        <dbReference type="SAM" id="Phobius"/>
    </source>
</evidence>
<feature type="transmembrane region" description="Helical" evidence="7">
    <location>
        <begin position="77"/>
        <end position="94"/>
    </location>
</feature>
<reference evidence="8 9" key="1">
    <citation type="submission" date="2024-01" db="EMBL/GenBank/DDBJ databases">
        <title>Genome assemblies of Stephania.</title>
        <authorList>
            <person name="Yang L."/>
        </authorList>
    </citation>
    <scope>NUCLEOTIDE SEQUENCE [LARGE SCALE GENOMIC DNA]</scope>
    <source>
        <strain evidence="8">JXDWG</strain>
        <tissue evidence="8">Leaf</tissue>
    </source>
</reference>
<comment type="subcellular location">
    <subcellularLocation>
        <location evidence="1">Membrane</location>
        <topology evidence="1">Multi-pass membrane protein</topology>
    </subcellularLocation>
</comment>
<feature type="transmembrane region" description="Helical" evidence="7">
    <location>
        <begin position="48"/>
        <end position="65"/>
    </location>
</feature>
<feature type="transmembrane region" description="Helical" evidence="7">
    <location>
        <begin position="283"/>
        <end position="302"/>
    </location>
</feature>
<dbReference type="InterPro" id="IPR037185">
    <property type="entry name" value="EmrE-like"/>
</dbReference>
<evidence type="ECO:0000256" key="2">
    <source>
        <dbReference type="ARBA" id="ARBA00007863"/>
    </source>
</evidence>
<dbReference type="InterPro" id="IPR052221">
    <property type="entry name" value="SLC35F_Transporter"/>
</dbReference>
<feature type="transmembrane region" description="Helical" evidence="7">
    <location>
        <begin position="162"/>
        <end position="181"/>
    </location>
</feature>
<name>A0AAP0KR57_9MAGN</name>
<keyword evidence="6 7" id="KW-0472">Membrane</keyword>
<evidence type="ECO:0000256" key="1">
    <source>
        <dbReference type="ARBA" id="ARBA00004141"/>
    </source>
</evidence>
<dbReference type="EMBL" id="JBBNAG010000002">
    <property type="protein sequence ID" value="KAK9156710.1"/>
    <property type="molecule type" value="Genomic_DNA"/>
</dbReference>
<evidence type="ECO:0000256" key="3">
    <source>
        <dbReference type="ARBA" id="ARBA00022448"/>
    </source>
</evidence>
<feature type="transmembrane region" description="Helical" evidence="7">
    <location>
        <begin position="193"/>
        <end position="213"/>
    </location>
</feature>
<protein>
    <recommendedName>
        <fullName evidence="10">Solute carrier family 35 member F1</fullName>
    </recommendedName>
</protein>
<comment type="caution">
    <text evidence="8">The sequence shown here is derived from an EMBL/GenBank/DDBJ whole genome shotgun (WGS) entry which is preliminary data.</text>
</comment>
<keyword evidence="3" id="KW-0813">Transport</keyword>
<keyword evidence="5 7" id="KW-1133">Transmembrane helix</keyword>
<comment type="similarity">
    <text evidence="2">Belongs to the SLC35F solute transporter family.</text>
</comment>
<dbReference type="GO" id="GO:0022857">
    <property type="term" value="F:transmembrane transporter activity"/>
    <property type="evidence" value="ECO:0007669"/>
    <property type="project" value="InterPro"/>
</dbReference>
<accession>A0AAP0KR57</accession>
<dbReference type="AlphaFoldDB" id="A0AAP0KR57"/>
<feature type="transmembrane region" description="Helical" evidence="7">
    <location>
        <begin position="131"/>
        <end position="150"/>
    </location>
</feature>
<evidence type="ECO:0000313" key="9">
    <source>
        <dbReference type="Proteomes" id="UP001419268"/>
    </source>
</evidence>
<dbReference type="PANTHER" id="PTHR14233">
    <property type="entry name" value="DUF914-RELATED"/>
    <property type="match status" value="1"/>
</dbReference>
<sequence>MNLMRWVSREDVMGMVFVLFLGQVASLNLSVTNFTASLIANLGVHTPLTQSFFTYLSLALVYAPILLSRRRGLLVPWYWYLFLAFVDVQANFLVVKAYQYSSITSVTLLDCCTTPWAMILTWFIIGTRYSVCQFIGAALCIVGLGLVVLSDLKPGGFDAKNPVLGDVLVVAGTLGYAISNVGQEYCVKKRDRVEFISMLGVFGILVSICQISILERKDLRSVNWSTEIVLLFVAFAVSTFIFYTIVPFVLRNSGAALFNLSLLTSDLWAVLIRLFFYHQQVNWLYYISYAVVAIGLVIYSVTENKPSPSQDIEDARVCNQYQVLNQENPDSRDDFATTSKATPT</sequence>
<proteinExistence type="inferred from homology"/>
<evidence type="ECO:0000256" key="5">
    <source>
        <dbReference type="ARBA" id="ARBA00022989"/>
    </source>
</evidence>
<evidence type="ECO:0000313" key="8">
    <source>
        <dbReference type="EMBL" id="KAK9156710.1"/>
    </source>
</evidence>
<dbReference type="GO" id="GO:0016020">
    <property type="term" value="C:membrane"/>
    <property type="evidence" value="ECO:0007669"/>
    <property type="project" value="UniProtKB-SubCell"/>
</dbReference>
<dbReference type="Proteomes" id="UP001419268">
    <property type="component" value="Unassembled WGS sequence"/>
</dbReference>
<evidence type="ECO:0000256" key="4">
    <source>
        <dbReference type="ARBA" id="ARBA00022692"/>
    </source>
</evidence>
<organism evidence="8 9">
    <name type="scientific">Stephania cephalantha</name>
    <dbReference type="NCBI Taxonomy" id="152367"/>
    <lineage>
        <taxon>Eukaryota</taxon>
        <taxon>Viridiplantae</taxon>
        <taxon>Streptophyta</taxon>
        <taxon>Embryophyta</taxon>
        <taxon>Tracheophyta</taxon>
        <taxon>Spermatophyta</taxon>
        <taxon>Magnoliopsida</taxon>
        <taxon>Ranunculales</taxon>
        <taxon>Menispermaceae</taxon>
        <taxon>Menispermoideae</taxon>
        <taxon>Cissampelideae</taxon>
        <taxon>Stephania</taxon>
    </lineage>
</organism>
<dbReference type="InterPro" id="IPR009262">
    <property type="entry name" value="SLC35_F1/F2/F6"/>
</dbReference>
<keyword evidence="4 7" id="KW-0812">Transmembrane</keyword>
<keyword evidence="9" id="KW-1185">Reference proteome</keyword>